<dbReference type="GO" id="GO:0005730">
    <property type="term" value="C:nucleolus"/>
    <property type="evidence" value="ECO:0007669"/>
    <property type="project" value="UniProtKB-SubCell"/>
</dbReference>
<feature type="region of interest" description="Disordered" evidence="5">
    <location>
        <begin position="1"/>
        <end position="95"/>
    </location>
</feature>
<evidence type="ECO:0000256" key="3">
    <source>
        <dbReference type="ARBA" id="ARBA00021321"/>
    </source>
</evidence>
<feature type="region of interest" description="Disordered" evidence="5">
    <location>
        <begin position="107"/>
        <end position="136"/>
    </location>
</feature>
<keyword evidence="4" id="KW-0539">Nucleus</keyword>
<feature type="compositionally biased region" description="Basic residues" evidence="5">
    <location>
        <begin position="1"/>
        <end position="16"/>
    </location>
</feature>
<accession>A0AAN8NH36</accession>
<dbReference type="Pfam" id="PF15341">
    <property type="entry name" value="SLX9"/>
    <property type="match status" value="1"/>
</dbReference>
<dbReference type="GO" id="GO:0030686">
    <property type="term" value="C:90S preribosome"/>
    <property type="evidence" value="ECO:0007669"/>
    <property type="project" value="InterPro"/>
</dbReference>
<comment type="similarity">
    <text evidence="2">Belongs to the SLX9 family.</text>
</comment>
<dbReference type="InterPro" id="IPR028160">
    <property type="entry name" value="Slx9-like"/>
</dbReference>
<evidence type="ECO:0000256" key="2">
    <source>
        <dbReference type="ARBA" id="ARBA00011022"/>
    </source>
</evidence>
<dbReference type="GO" id="GO:0000462">
    <property type="term" value="P:maturation of SSU-rRNA from tricistronic rRNA transcript (SSU-rRNA, 5.8S rRNA, LSU-rRNA)"/>
    <property type="evidence" value="ECO:0007669"/>
    <property type="project" value="InterPro"/>
</dbReference>
<proteinExistence type="inferred from homology"/>
<feature type="compositionally biased region" description="Polar residues" evidence="5">
    <location>
        <begin position="34"/>
        <end position="49"/>
    </location>
</feature>
<name>A0AAN8NH36_9PEZI</name>
<comment type="subcellular location">
    <subcellularLocation>
        <location evidence="1">Nucleus</location>
        <location evidence="1">Nucleolus</location>
    </subcellularLocation>
</comment>
<organism evidence="6 7">
    <name type="scientific">Arthrobotrys conoides</name>
    <dbReference type="NCBI Taxonomy" id="74498"/>
    <lineage>
        <taxon>Eukaryota</taxon>
        <taxon>Fungi</taxon>
        <taxon>Dikarya</taxon>
        <taxon>Ascomycota</taxon>
        <taxon>Pezizomycotina</taxon>
        <taxon>Orbiliomycetes</taxon>
        <taxon>Orbiliales</taxon>
        <taxon>Orbiliaceae</taxon>
        <taxon>Arthrobotrys</taxon>
    </lineage>
</organism>
<reference evidence="6 7" key="1">
    <citation type="submission" date="2019-10" db="EMBL/GenBank/DDBJ databases">
        <authorList>
            <person name="Palmer J.M."/>
        </authorList>
    </citation>
    <scope>NUCLEOTIDE SEQUENCE [LARGE SCALE GENOMIC DNA]</scope>
    <source>
        <strain evidence="6 7">TWF506</strain>
    </source>
</reference>
<evidence type="ECO:0000256" key="4">
    <source>
        <dbReference type="ARBA" id="ARBA00023242"/>
    </source>
</evidence>
<comment type="caution">
    <text evidence="6">The sequence shown here is derived from an EMBL/GenBank/DDBJ whole genome shotgun (WGS) entry which is preliminary data.</text>
</comment>
<gene>
    <name evidence="6" type="ORF">TWF506_006328</name>
</gene>
<dbReference type="GO" id="GO:0030688">
    <property type="term" value="C:preribosome, small subunit precursor"/>
    <property type="evidence" value="ECO:0007669"/>
    <property type="project" value="InterPro"/>
</dbReference>
<dbReference type="Proteomes" id="UP001307849">
    <property type="component" value="Unassembled WGS sequence"/>
</dbReference>
<sequence>MAPTKKRTSIRSKIASRSKPTTNPSFSEDADTPSEISTGTVDPNRTYQPTKRAKQQARHTSFLHRVASTGLTNSSGVKKKLKRGRGKEAKSRGKLVTSLSSLADALPDFEGFGGGGGDGGDGEDGESGSGISAGNKMIGIPGLSDVNITIARTRSGNIAQAGLPKKMTSLGTKRGMGKKKEKLEMAERDRFQKNVAVMMGDQAFGFGTASNTSTEGASDAGGEGSSAGGAASGLQALRAFINRNMAVQKAL</sequence>
<feature type="compositionally biased region" description="Gly residues" evidence="5">
    <location>
        <begin position="219"/>
        <end position="230"/>
    </location>
</feature>
<evidence type="ECO:0000256" key="1">
    <source>
        <dbReference type="ARBA" id="ARBA00004604"/>
    </source>
</evidence>
<keyword evidence="7" id="KW-1185">Reference proteome</keyword>
<evidence type="ECO:0000256" key="5">
    <source>
        <dbReference type="SAM" id="MobiDB-lite"/>
    </source>
</evidence>
<dbReference type="EMBL" id="JAVHJM010000003">
    <property type="protein sequence ID" value="KAK6516419.1"/>
    <property type="molecule type" value="Genomic_DNA"/>
</dbReference>
<dbReference type="AlphaFoldDB" id="A0AAN8NH36"/>
<protein>
    <recommendedName>
        <fullName evidence="3">Ribosome biogenesis protein SLX9</fullName>
    </recommendedName>
</protein>
<evidence type="ECO:0000313" key="7">
    <source>
        <dbReference type="Proteomes" id="UP001307849"/>
    </source>
</evidence>
<evidence type="ECO:0000313" key="6">
    <source>
        <dbReference type="EMBL" id="KAK6516419.1"/>
    </source>
</evidence>
<feature type="region of interest" description="Disordered" evidence="5">
    <location>
        <begin position="209"/>
        <end position="230"/>
    </location>
</feature>